<organism evidence="1 2">
    <name type="scientific">Achromobacter veterisilvae</name>
    <dbReference type="NCBI Taxonomy" id="2069367"/>
    <lineage>
        <taxon>Bacteria</taxon>
        <taxon>Pseudomonadati</taxon>
        <taxon>Pseudomonadota</taxon>
        <taxon>Betaproteobacteria</taxon>
        <taxon>Burkholderiales</taxon>
        <taxon>Alcaligenaceae</taxon>
        <taxon>Achromobacter</taxon>
    </lineage>
</organism>
<dbReference type="AlphaFoldDB" id="A0A446CFL3"/>
<dbReference type="SUPFAM" id="SSF161229">
    <property type="entry name" value="E6 C-terminal domain-like"/>
    <property type="match status" value="1"/>
</dbReference>
<reference evidence="1 2" key="1">
    <citation type="submission" date="2018-07" db="EMBL/GenBank/DDBJ databases">
        <authorList>
            <person name="Peeters C."/>
        </authorList>
    </citation>
    <scope>NUCLEOTIDE SEQUENCE [LARGE SCALE GENOMIC DNA]</scope>
    <source>
        <strain evidence="1 2">LMG 30378</strain>
    </source>
</reference>
<dbReference type="Proteomes" id="UP000289465">
    <property type="component" value="Unassembled WGS sequence"/>
</dbReference>
<dbReference type="InterPro" id="IPR038575">
    <property type="entry name" value="E6_sf"/>
</dbReference>
<sequence>MPTDCHNCRKPLSFADIAEIEADPRVAEVVRYFGQAACNACRGKAAKHNTRLRAA</sequence>
<evidence type="ECO:0000313" key="1">
    <source>
        <dbReference type="EMBL" id="SSW66632.1"/>
    </source>
</evidence>
<name>A0A446CFL3_9BURK</name>
<dbReference type="RefSeq" id="WP_165360150.1">
    <property type="nucleotide sequence ID" value="NZ_UFQC01000010.1"/>
</dbReference>
<evidence type="ECO:0000313" key="2">
    <source>
        <dbReference type="Proteomes" id="UP000289465"/>
    </source>
</evidence>
<accession>A0A446CFL3</accession>
<dbReference type="EMBL" id="UFQC01000010">
    <property type="protein sequence ID" value="SSW66632.1"/>
    <property type="molecule type" value="Genomic_DNA"/>
</dbReference>
<proteinExistence type="predicted"/>
<protein>
    <submittedName>
        <fullName evidence="1">Uncharacterized protein</fullName>
    </submittedName>
</protein>
<gene>
    <name evidence="1" type="ORF">AVE30378_02171</name>
</gene>